<dbReference type="AlphaFoldDB" id="A0A370DX67"/>
<dbReference type="PANTHER" id="PTHR11564:SF5">
    <property type="entry name" value="SIGNAL RECOGNITION PARTICLE SUBUNIT SRP54"/>
    <property type="match status" value="1"/>
</dbReference>
<protein>
    <recommendedName>
        <fullName evidence="9">Signal recognition particle protein</fullName>
        <ecNumber evidence="9">3.6.5.4</ecNumber>
    </recommendedName>
    <alternativeName>
        <fullName evidence="9">Fifty-four homolog</fullName>
    </alternativeName>
</protein>
<dbReference type="Pfam" id="PF02881">
    <property type="entry name" value="SRP54_N"/>
    <property type="match status" value="1"/>
</dbReference>
<dbReference type="CDD" id="cd18539">
    <property type="entry name" value="SRP_G"/>
    <property type="match status" value="1"/>
</dbReference>
<keyword evidence="4 9" id="KW-0694">RNA-binding</keyword>
<dbReference type="InterPro" id="IPR003593">
    <property type="entry name" value="AAA+_ATPase"/>
</dbReference>
<dbReference type="SUPFAM" id="SSF52540">
    <property type="entry name" value="P-loop containing nucleoside triphosphate hydrolases"/>
    <property type="match status" value="1"/>
</dbReference>
<dbReference type="InterPro" id="IPR004125">
    <property type="entry name" value="Signal_recog_particle_SRP54_M"/>
</dbReference>
<keyword evidence="3 9" id="KW-0378">Hydrolase</keyword>
<dbReference type="InterPro" id="IPR013822">
    <property type="entry name" value="Signal_recog_particl_SRP54_hlx"/>
</dbReference>
<evidence type="ECO:0000256" key="2">
    <source>
        <dbReference type="ARBA" id="ARBA00022741"/>
    </source>
</evidence>
<comment type="domain">
    <text evidence="9">Composed of three domains: the N-terminal N domain, which is responsible for interactions with the ribosome, the central G domain, which binds GTP, and the C-terminal M domain, which binds the RNA and the signal sequence of the RNC.</text>
</comment>
<keyword evidence="9" id="KW-0963">Cytoplasm</keyword>
<feature type="binding site" evidence="9">
    <location>
        <begin position="190"/>
        <end position="194"/>
    </location>
    <ligand>
        <name>GTP</name>
        <dbReference type="ChEBI" id="CHEBI:37565"/>
    </ligand>
</feature>
<dbReference type="Pfam" id="PF02978">
    <property type="entry name" value="SRP_SPB"/>
    <property type="match status" value="1"/>
</dbReference>
<dbReference type="InterPro" id="IPR042101">
    <property type="entry name" value="SRP54_N_sf"/>
</dbReference>
<dbReference type="EMBL" id="QFXD01000153">
    <property type="protein sequence ID" value="RDH90709.1"/>
    <property type="molecule type" value="Genomic_DNA"/>
</dbReference>
<evidence type="ECO:0000256" key="8">
    <source>
        <dbReference type="ARBA" id="ARBA00048027"/>
    </source>
</evidence>
<dbReference type="EC" id="3.6.5.4" evidence="9"/>
<dbReference type="Gene3D" id="3.40.50.300">
    <property type="entry name" value="P-loop containing nucleotide triphosphate hydrolases"/>
    <property type="match status" value="1"/>
</dbReference>
<evidence type="ECO:0000256" key="5">
    <source>
        <dbReference type="ARBA" id="ARBA00023134"/>
    </source>
</evidence>
<dbReference type="HAMAP" id="MF_00306">
    <property type="entry name" value="SRP54"/>
    <property type="match status" value="1"/>
</dbReference>
<keyword evidence="2 9" id="KW-0547">Nucleotide-binding</keyword>
<keyword evidence="5 9" id="KW-0342">GTP-binding</keyword>
<dbReference type="InterPro" id="IPR000897">
    <property type="entry name" value="SRP54_GTPase_dom"/>
</dbReference>
<dbReference type="FunFam" id="3.40.50.300:FF:000022">
    <property type="entry name" value="Signal recognition particle 54 kDa subunit"/>
    <property type="match status" value="1"/>
</dbReference>
<dbReference type="GO" id="GO:0008312">
    <property type="term" value="F:7S RNA binding"/>
    <property type="evidence" value="ECO:0007669"/>
    <property type="project" value="InterPro"/>
</dbReference>
<evidence type="ECO:0000256" key="6">
    <source>
        <dbReference type="ARBA" id="ARBA00023135"/>
    </source>
</evidence>
<dbReference type="InterPro" id="IPR022941">
    <property type="entry name" value="SRP54"/>
</dbReference>
<evidence type="ECO:0000256" key="1">
    <source>
        <dbReference type="ARBA" id="ARBA00005450"/>
    </source>
</evidence>
<dbReference type="Proteomes" id="UP000255508">
    <property type="component" value="Unassembled WGS sequence"/>
</dbReference>
<dbReference type="InterPro" id="IPR004780">
    <property type="entry name" value="SRP"/>
</dbReference>
<feature type="binding site" evidence="9">
    <location>
        <begin position="107"/>
        <end position="114"/>
    </location>
    <ligand>
        <name>GTP</name>
        <dbReference type="ChEBI" id="CHEBI:37565"/>
    </ligand>
</feature>
<dbReference type="PROSITE" id="PS00300">
    <property type="entry name" value="SRP54"/>
    <property type="match status" value="1"/>
</dbReference>
<keyword evidence="6 9" id="KW-0733">Signal recognition particle</keyword>
<comment type="catalytic activity">
    <reaction evidence="8 9">
        <text>GTP + H2O = GDP + phosphate + H(+)</text>
        <dbReference type="Rhea" id="RHEA:19669"/>
        <dbReference type="ChEBI" id="CHEBI:15377"/>
        <dbReference type="ChEBI" id="CHEBI:15378"/>
        <dbReference type="ChEBI" id="CHEBI:37565"/>
        <dbReference type="ChEBI" id="CHEBI:43474"/>
        <dbReference type="ChEBI" id="CHEBI:58189"/>
        <dbReference type="EC" id="3.6.5.4"/>
    </reaction>
</comment>
<comment type="subcellular location">
    <subcellularLocation>
        <location evidence="9">Cytoplasm</location>
    </subcellularLocation>
    <text evidence="9">The SRP-RNC complex is targeted to the cytoplasmic membrane.</text>
</comment>
<evidence type="ECO:0000313" key="11">
    <source>
        <dbReference type="EMBL" id="RDH90709.1"/>
    </source>
</evidence>
<gene>
    <name evidence="9" type="primary">ffh</name>
    <name evidence="11" type="ORF">DIZ79_08380</name>
</gene>
<keyword evidence="7 9" id="KW-0687">Ribonucleoprotein</keyword>
<evidence type="ECO:0000256" key="7">
    <source>
        <dbReference type="ARBA" id="ARBA00023274"/>
    </source>
</evidence>
<dbReference type="InterPro" id="IPR027417">
    <property type="entry name" value="P-loop_NTPase"/>
</dbReference>
<sequence>MFDNLTERLGRVLTNLRGQGRLTEENIKDTMREVRMALLEADVALPVVRTFVDQVKAKASGEAVMKSLTPGQTLIKIVNDELVQMMGQANESLDLSAQPPAVILMAGLQGSGKTTSVAKLSRWLQLNDKKKVMVVSCDVYRPAAIEQLQTLSREVEAEFIPSSPEQKPVDIAKGAVTRAKQAFADVLIVDTAGRLHVDEEMMGEIKALHATLNPVETLFVVDSMTGQDAANTAKAFNEALPLTGVILTKADGDARGGAALSIRQITGKPIKFIGVGEKTDALEPFHPDRIASRILGMGDVLSLVEEVSRKVDQDKAAKLAAKLKKGKGFDLEDFKEQMQQMNQMGGMSGLLDKLPGVGQLPDHVKNQVNDKEIGRTIAIINSMTPHERRFPAILKGSRKRRIAAGSGTQVQEVNKLLKQFAQMQKMMKKMKGGGMKKMLRGLGGKFPGMPGGGMLGGGGGGFPF</sequence>
<dbReference type="InterPro" id="IPR036891">
    <property type="entry name" value="Signal_recog_part_SRP54_M_sf"/>
</dbReference>
<dbReference type="SMART" id="SM00962">
    <property type="entry name" value="SRP54"/>
    <property type="match status" value="1"/>
</dbReference>
<evidence type="ECO:0000259" key="10">
    <source>
        <dbReference type="PROSITE" id="PS00300"/>
    </source>
</evidence>
<name>A0A370DX67_9GAMM</name>
<dbReference type="SUPFAM" id="SSF47446">
    <property type="entry name" value="Signal peptide-binding domain"/>
    <property type="match status" value="1"/>
</dbReference>
<evidence type="ECO:0000256" key="4">
    <source>
        <dbReference type="ARBA" id="ARBA00022884"/>
    </source>
</evidence>
<comment type="function">
    <text evidence="9">Involved in targeting and insertion of nascent membrane proteins into the cytoplasmic membrane. Binds to the hydrophobic signal sequence of the ribosome-nascent chain (RNC) as it emerges from the ribosomes. The SRP-RNC complex is then targeted to the cytoplasmic membrane where it interacts with the SRP receptor FtsY. Interaction with FtsY leads to the transfer of the RNC complex to the Sec translocase for insertion into the membrane, the hydrolysis of GTP by both Ffh and FtsY, and the dissociation of the SRP-FtsY complex into the individual components.</text>
</comment>
<dbReference type="SMART" id="SM00963">
    <property type="entry name" value="SRP54_N"/>
    <property type="match status" value="1"/>
</dbReference>
<dbReference type="Gene3D" id="1.20.120.140">
    <property type="entry name" value="Signal recognition particle SRP54, nucleotide-binding domain"/>
    <property type="match status" value="1"/>
</dbReference>
<evidence type="ECO:0000256" key="9">
    <source>
        <dbReference type="HAMAP-Rule" id="MF_00306"/>
    </source>
</evidence>
<evidence type="ECO:0000256" key="3">
    <source>
        <dbReference type="ARBA" id="ARBA00022801"/>
    </source>
</evidence>
<comment type="similarity">
    <text evidence="1 9">Belongs to the GTP-binding SRP family. SRP54 subfamily.</text>
</comment>
<feature type="binding site" evidence="9">
    <location>
        <begin position="248"/>
        <end position="251"/>
    </location>
    <ligand>
        <name>GTP</name>
        <dbReference type="ChEBI" id="CHEBI:37565"/>
    </ligand>
</feature>
<dbReference type="SMART" id="SM00382">
    <property type="entry name" value="AAA"/>
    <property type="match status" value="1"/>
</dbReference>
<accession>A0A370DX67</accession>
<organism evidence="11 12">
    <name type="scientific">endosymbiont of Lamellibrachia luymesi</name>
    <dbReference type="NCBI Taxonomy" id="2200907"/>
    <lineage>
        <taxon>Bacteria</taxon>
        <taxon>Pseudomonadati</taxon>
        <taxon>Pseudomonadota</taxon>
        <taxon>Gammaproteobacteria</taxon>
        <taxon>sulfur-oxidizing symbionts</taxon>
    </lineage>
</organism>
<dbReference type="GO" id="GO:0048500">
    <property type="term" value="C:signal recognition particle"/>
    <property type="evidence" value="ECO:0007669"/>
    <property type="project" value="UniProtKB-UniRule"/>
</dbReference>
<evidence type="ECO:0000313" key="12">
    <source>
        <dbReference type="Proteomes" id="UP000255508"/>
    </source>
</evidence>
<comment type="caution">
    <text evidence="11">The sequence shown here is derived from an EMBL/GenBank/DDBJ whole genome shotgun (WGS) entry which is preliminary data.</text>
</comment>
<comment type="subunit">
    <text evidence="9">Part of the signal recognition particle protein translocation system, which is composed of SRP and FtsY. SRP is a ribonucleoprotein composed of Ffh and a 4.5S RNA molecule.</text>
</comment>
<dbReference type="PANTHER" id="PTHR11564">
    <property type="entry name" value="SIGNAL RECOGNITION PARTICLE 54K PROTEIN SRP54"/>
    <property type="match status" value="1"/>
</dbReference>
<dbReference type="GO" id="GO:0006614">
    <property type="term" value="P:SRP-dependent cotranslational protein targeting to membrane"/>
    <property type="evidence" value="ECO:0007669"/>
    <property type="project" value="InterPro"/>
</dbReference>
<dbReference type="NCBIfam" id="TIGR00959">
    <property type="entry name" value="ffh"/>
    <property type="match status" value="1"/>
</dbReference>
<dbReference type="GO" id="GO:0005525">
    <property type="term" value="F:GTP binding"/>
    <property type="evidence" value="ECO:0007669"/>
    <property type="project" value="UniProtKB-UniRule"/>
</dbReference>
<dbReference type="Gene3D" id="1.10.260.30">
    <property type="entry name" value="Signal recognition particle, SRP54 subunit, M-domain"/>
    <property type="match status" value="1"/>
</dbReference>
<proteinExistence type="inferred from homology"/>
<feature type="domain" description="SRP54-type proteins GTP-binding" evidence="10">
    <location>
        <begin position="269"/>
        <end position="282"/>
    </location>
</feature>
<dbReference type="Pfam" id="PF00448">
    <property type="entry name" value="SRP54"/>
    <property type="match status" value="1"/>
</dbReference>
<reference evidence="11 12" key="1">
    <citation type="journal article" date="2018" name="ISME J.">
        <title>Endosymbiont genomes yield clues of tubeworm success.</title>
        <authorList>
            <person name="Li Y."/>
            <person name="Liles M.R."/>
            <person name="Halanych K.M."/>
        </authorList>
    </citation>
    <scope>NUCLEOTIDE SEQUENCE [LARGE SCALE GENOMIC DNA]</scope>
    <source>
        <strain evidence="11">A1422</strain>
    </source>
</reference>
<dbReference type="GO" id="GO:0003924">
    <property type="term" value="F:GTPase activity"/>
    <property type="evidence" value="ECO:0007669"/>
    <property type="project" value="UniProtKB-UniRule"/>
</dbReference>